<evidence type="ECO:0000313" key="2">
    <source>
        <dbReference type="EMBL" id="TGV00542.1"/>
    </source>
</evidence>
<feature type="transmembrane region" description="Helical" evidence="1">
    <location>
        <begin position="237"/>
        <end position="255"/>
    </location>
</feature>
<evidence type="ECO:0000313" key="3">
    <source>
        <dbReference type="Proteomes" id="UP000307602"/>
    </source>
</evidence>
<dbReference type="Proteomes" id="UP000307602">
    <property type="component" value="Unassembled WGS sequence"/>
</dbReference>
<gene>
    <name evidence="2" type="ORF">EM932_19265</name>
</gene>
<keyword evidence="3" id="KW-1185">Reference proteome</keyword>
<dbReference type="RefSeq" id="WP_135878843.1">
    <property type="nucleotide sequence ID" value="NZ_SRSO01000040.1"/>
</dbReference>
<proteinExistence type="predicted"/>
<reference evidence="2 3" key="1">
    <citation type="submission" date="2019-04" db="EMBL/GenBank/DDBJ databases">
        <authorList>
            <person name="Liu A."/>
        </authorList>
    </citation>
    <scope>NUCLEOTIDE SEQUENCE [LARGE SCALE GENOMIC DNA]</scope>
    <source>
        <strain evidence="2 3">RZ03</strain>
    </source>
</reference>
<protein>
    <submittedName>
        <fullName evidence="2">Uncharacterized protein</fullName>
    </submittedName>
</protein>
<accession>A0A4S1DT46</accession>
<evidence type="ECO:0000256" key="1">
    <source>
        <dbReference type="SAM" id="Phobius"/>
    </source>
</evidence>
<keyword evidence="1" id="KW-1133">Transmembrane helix</keyword>
<keyword evidence="1" id="KW-0472">Membrane</keyword>
<keyword evidence="1" id="KW-0812">Transmembrane</keyword>
<name>A0A4S1DT46_9FLAO</name>
<dbReference type="AlphaFoldDB" id="A0A4S1DT46"/>
<organism evidence="2 3">
    <name type="scientific">Flavivirga rizhaonensis</name>
    <dbReference type="NCBI Taxonomy" id="2559571"/>
    <lineage>
        <taxon>Bacteria</taxon>
        <taxon>Pseudomonadati</taxon>
        <taxon>Bacteroidota</taxon>
        <taxon>Flavobacteriia</taxon>
        <taxon>Flavobacteriales</taxon>
        <taxon>Flavobacteriaceae</taxon>
        <taxon>Flavivirga</taxon>
    </lineage>
</organism>
<comment type="caution">
    <text evidence="2">The sequence shown here is derived from an EMBL/GenBank/DDBJ whole genome shotgun (WGS) entry which is preliminary data.</text>
</comment>
<sequence length="269" mass="31229">MKKLYYFLLFTFIGTNSFSQDIEKLPTIPWEELVEMNINKKVPIRKWGNNVNISLEGVYNASDSLIIAKVIKKLDSLTETTLIRFASSDNSNFEIKFLDRYVKQKYSNYNSITNSKNTYNNYNVLTSAELYVYTIERTDLEVKNALENQIAGMLIDGWFARPAAFEKRKSIFNPVGGSLLTGSLNSGDISIIREVYKNGFEKRLEKAEQQFKDIPKKLENDKIRVRYSSFWWVKNPIAVIFLPALILVLFFIFLTSKIKNTIHVKIERD</sequence>
<dbReference type="EMBL" id="SRSO01000040">
    <property type="protein sequence ID" value="TGV00542.1"/>
    <property type="molecule type" value="Genomic_DNA"/>
</dbReference>